<dbReference type="InterPro" id="IPR029787">
    <property type="entry name" value="Nucleotide_cyclase"/>
</dbReference>
<evidence type="ECO:0000313" key="2">
    <source>
        <dbReference type="EMBL" id="MBB1125734.1"/>
    </source>
</evidence>
<dbReference type="SUPFAM" id="SSF55073">
    <property type="entry name" value="Nucleotide cyclase"/>
    <property type="match status" value="1"/>
</dbReference>
<protein>
    <submittedName>
        <fullName evidence="2">Guanylate cyclase</fullName>
    </submittedName>
</protein>
<organism evidence="2 3">
    <name type="scientific">Thiospirillum jenense</name>
    <dbReference type="NCBI Taxonomy" id="1653858"/>
    <lineage>
        <taxon>Bacteria</taxon>
        <taxon>Pseudomonadati</taxon>
        <taxon>Pseudomonadota</taxon>
        <taxon>Gammaproteobacteria</taxon>
        <taxon>Chromatiales</taxon>
        <taxon>Chromatiaceae</taxon>
        <taxon>Thiospirillum</taxon>
    </lineage>
</organism>
<dbReference type="InterPro" id="IPR050697">
    <property type="entry name" value="Adenylyl/Guanylyl_Cyclase_3/4"/>
</dbReference>
<dbReference type="AlphaFoldDB" id="A0A839HAR9"/>
<gene>
    <name evidence="2" type="ORF">HUK38_05730</name>
</gene>
<dbReference type="InterPro" id="IPR001054">
    <property type="entry name" value="A/G_cyclase"/>
</dbReference>
<dbReference type="Proteomes" id="UP000548632">
    <property type="component" value="Unassembled WGS sequence"/>
</dbReference>
<reference evidence="2 3" key="1">
    <citation type="journal article" date="2020" name="Arch. Microbiol.">
        <title>The genome sequence of the giant phototrophic gammaproteobacterium Thiospirillum jenense gives insight into its physiological properties and phylogenetic relationships.</title>
        <authorList>
            <person name="Imhoff J.F."/>
            <person name="Meyer T.E."/>
            <person name="Kyndt J.A."/>
        </authorList>
    </citation>
    <scope>NUCLEOTIDE SEQUENCE [LARGE SCALE GENOMIC DNA]</scope>
    <source>
        <strain evidence="2 3">DSM 216</strain>
    </source>
</reference>
<dbReference type="GO" id="GO:0004016">
    <property type="term" value="F:adenylate cyclase activity"/>
    <property type="evidence" value="ECO:0007669"/>
    <property type="project" value="UniProtKB-ARBA"/>
</dbReference>
<proteinExistence type="predicted"/>
<feature type="domain" description="Guanylate cyclase" evidence="1">
    <location>
        <begin position="57"/>
        <end position="189"/>
    </location>
</feature>
<dbReference type="PANTHER" id="PTHR43081:SF1">
    <property type="entry name" value="ADENYLATE CYCLASE, TERMINAL-DIFFERENTIATION SPECIFIC"/>
    <property type="match status" value="1"/>
</dbReference>
<keyword evidence="3" id="KW-1185">Reference proteome</keyword>
<evidence type="ECO:0000259" key="1">
    <source>
        <dbReference type="PROSITE" id="PS50125"/>
    </source>
</evidence>
<dbReference type="PANTHER" id="PTHR43081">
    <property type="entry name" value="ADENYLATE CYCLASE, TERMINAL-DIFFERENTIATION SPECIFIC-RELATED"/>
    <property type="match status" value="1"/>
</dbReference>
<dbReference type="SMART" id="SM00044">
    <property type="entry name" value="CYCc"/>
    <property type="match status" value="1"/>
</dbReference>
<evidence type="ECO:0000313" key="3">
    <source>
        <dbReference type="Proteomes" id="UP000548632"/>
    </source>
</evidence>
<dbReference type="Pfam" id="PF00211">
    <property type="entry name" value="Guanylate_cyc"/>
    <property type="match status" value="1"/>
</dbReference>
<dbReference type="GO" id="GO:0035556">
    <property type="term" value="P:intracellular signal transduction"/>
    <property type="evidence" value="ECO:0007669"/>
    <property type="project" value="InterPro"/>
</dbReference>
<dbReference type="PROSITE" id="PS50125">
    <property type="entry name" value="GUANYLATE_CYCLASE_2"/>
    <property type="match status" value="1"/>
</dbReference>
<accession>A0A839HAR9</accession>
<dbReference type="GO" id="GO:0009190">
    <property type="term" value="P:cyclic nucleotide biosynthetic process"/>
    <property type="evidence" value="ECO:0007669"/>
    <property type="project" value="InterPro"/>
</dbReference>
<comment type="caution">
    <text evidence="2">The sequence shown here is derived from an EMBL/GenBank/DDBJ whole genome shotgun (WGS) entry which is preliminary data.</text>
</comment>
<dbReference type="Gene3D" id="3.30.70.1230">
    <property type="entry name" value="Nucleotide cyclase"/>
    <property type="match status" value="1"/>
</dbReference>
<dbReference type="EMBL" id="JABVCQ010000009">
    <property type="protein sequence ID" value="MBB1125734.1"/>
    <property type="molecule type" value="Genomic_DNA"/>
</dbReference>
<name>A0A839HAR9_9GAMM</name>
<dbReference type="CDD" id="cd07302">
    <property type="entry name" value="CHD"/>
    <property type="match status" value="1"/>
</dbReference>
<sequence>MQHQDRDQFIASVALVIAELYGQPPTLNLETTLQQRLNPLLDSFLFESQAIVATEATILIADIRGFTSLTEFFPPPALIASLNRYFQITSELVNHHGGWIDKFMGDAVMALFGAPQSRPDDLKRALICAVDMQRSMARINREAEANGEPSLYIGVAVNTGKVMAGSFGSSVYNEYTVIGDAVNLTSRMEAYSLRGQILLSEASYQAARDFIEIGAVNQVQVKGKSQPVTLYELRAIKHPVRLEVPPIEIRKSPRVQVDLPLAFRRVECKRILTERYFGRVNDLGYFGMNADLPLVLPPHTEILINLLGAGMSELGLETASDVYARVLRCHQIPGAYRTHLEFTSIGTRGHQQLKHYIDQLLWRG</sequence>
<dbReference type="RefSeq" id="WP_182583360.1">
    <property type="nucleotide sequence ID" value="NZ_JABVCQ010000009.1"/>
</dbReference>